<evidence type="ECO:0000259" key="5">
    <source>
        <dbReference type="PROSITE" id="PS50113"/>
    </source>
</evidence>
<dbReference type="GO" id="GO:0046872">
    <property type="term" value="F:metal ion binding"/>
    <property type="evidence" value="ECO:0007669"/>
    <property type="project" value="UniProtKB-KW"/>
</dbReference>
<dbReference type="Gene3D" id="3.30.70.1230">
    <property type="entry name" value="Nucleotide cyclase"/>
    <property type="match status" value="1"/>
</dbReference>
<dbReference type="Proteomes" id="UP000191931">
    <property type="component" value="Unassembled WGS sequence"/>
</dbReference>
<dbReference type="GO" id="GO:0035556">
    <property type="term" value="P:intracellular signal transduction"/>
    <property type="evidence" value="ECO:0007669"/>
    <property type="project" value="InterPro"/>
</dbReference>
<dbReference type="InterPro" id="IPR029787">
    <property type="entry name" value="Nucleotide_cyclase"/>
</dbReference>
<dbReference type="RefSeq" id="WP_080805816.1">
    <property type="nucleotide sequence ID" value="NZ_LT828551.1"/>
</dbReference>
<evidence type="ECO:0000313" key="7">
    <source>
        <dbReference type="EMBL" id="SLM29118.1"/>
    </source>
</evidence>
<dbReference type="EMBL" id="FWEV01000077">
    <property type="protein sequence ID" value="SLM29118.1"/>
    <property type="molecule type" value="Genomic_DNA"/>
</dbReference>
<evidence type="ECO:0000256" key="3">
    <source>
        <dbReference type="ARBA" id="ARBA00023004"/>
    </source>
</evidence>
<dbReference type="PROSITE" id="PS50112">
    <property type="entry name" value="PAS"/>
    <property type="match status" value="1"/>
</dbReference>
<proteinExistence type="inferred from homology"/>
<dbReference type="EC" id="4.6.1.1" evidence="7"/>
<dbReference type="PROSITE" id="PS50125">
    <property type="entry name" value="GUANYLATE_CYCLASE_2"/>
    <property type="match status" value="1"/>
</dbReference>
<dbReference type="Gene3D" id="3.30.450.20">
    <property type="entry name" value="PAS domain"/>
    <property type="match status" value="1"/>
</dbReference>
<dbReference type="InterPro" id="IPR035938">
    <property type="entry name" value="Hemerythrin-like_sf"/>
</dbReference>
<dbReference type="CDD" id="cd12107">
    <property type="entry name" value="Hemerythrin"/>
    <property type="match status" value="1"/>
</dbReference>
<protein>
    <submittedName>
        <fullName evidence="7">Putative Adenylate cyclase</fullName>
        <ecNumber evidence="7">4.6.1.1</ecNumber>
    </submittedName>
</protein>
<evidence type="ECO:0000259" key="6">
    <source>
        <dbReference type="PROSITE" id="PS50125"/>
    </source>
</evidence>
<keyword evidence="3" id="KW-0408">Iron</keyword>
<feature type="domain" description="Guanylate cyclase" evidence="6">
    <location>
        <begin position="199"/>
        <end position="325"/>
    </location>
</feature>
<evidence type="ECO:0000256" key="2">
    <source>
        <dbReference type="ARBA" id="ARBA00022723"/>
    </source>
</evidence>
<dbReference type="PANTHER" id="PTHR43081">
    <property type="entry name" value="ADENYLATE CYCLASE, TERMINAL-DIFFERENTIATION SPECIFIC-RELATED"/>
    <property type="match status" value="1"/>
</dbReference>
<organism evidence="7 8">
    <name type="scientific">Desulfamplus magnetovallimortis</name>
    <dbReference type="NCBI Taxonomy" id="1246637"/>
    <lineage>
        <taxon>Bacteria</taxon>
        <taxon>Pseudomonadati</taxon>
        <taxon>Thermodesulfobacteriota</taxon>
        <taxon>Desulfobacteria</taxon>
        <taxon>Desulfobacterales</taxon>
        <taxon>Desulfobacteraceae</taxon>
        <taxon>Desulfamplus</taxon>
    </lineage>
</organism>
<dbReference type="CDD" id="cd07302">
    <property type="entry name" value="CHD"/>
    <property type="match status" value="1"/>
</dbReference>
<dbReference type="OrthoDB" id="9806735at2"/>
<dbReference type="InterPro" id="IPR001054">
    <property type="entry name" value="A/G_cyclase"/>
</dbReference>
<dbReference type="NCBIfam" id="TIGR00229">
    <property type="entry name" value="sensory_box"/>
    <property type="match status" value="1"/>
</dbReference>
<dbReference type="GO" id="GO:0006355">
    <property type="term" value="P:regulation of DNA-templated transcription"/>
    <property type="evidence" value="ECO:0007669"/>
    <property type="project" value="InterPro"/>
</dbReference>
<dbReference type="InterPro" id="IPR016131">
    <property type="entry name" value="Haemerythrin_Fe_BS"/>
</dbReference>
<keyword evidence="8" id="KW-1185">Reference proteome</keyword>
<dbReference type="SMART" id="SM00091">
    <property type="entry name" value="PAS"/>
    <property type="match status" value="1"/>
</dbReference>
<dbReference type="InterPro" id="IPR013767">
    <property type="entry name" value="PAS_fold"/>
</dbReference>
<dbReference type="InterPro" id="IPR050697">
    <property type="entry name" value="Adenylyl/Guanylyl_Cyclase_3/4"/>
</dbReference>
<dbReference type="SMART" id="SM00044">
    <property type="entry name" value="CYCc"/>
    <property type="match status" value="1"/>
</dbReference>
<dbReference type="PANTHER" id="PTHR43081:SF1">
    <property type="entry name" value="ADENYLATE CYCLASE, TERMINAL-DIFFERENTIATION SPECIFIC"/>
    <property type="match status" value="1"/>
</dbReference>
<evidence type="ECO:0000259" key="4">
    <source>
        <dbReference type="PROSITE" id="PS50112"/>
    </source>
</evidence>
<dbReference type="PROSITE" id="PS50113">
    <property type="entry name" value="PAC"/>
    <property type="match status" value="1"/>
</dbReference>
<comment type="similarity">
    <text evidence="1">Belongs to the hemerythrin family.</text>
</comment>
<dbReference type="NCBIfam" id="TIGR02481">
    <property type="entry name" value="hemeryth_dom"/>
    <property type="match status" value="1"/>
</dbReference>
<dbReference type="AlphaFoldDB" id="A0A1W1H9S1"/>
<dbReference type="SUPFAM" id="SSF47188">
    <property type="entry name" value="Hemerythrin-like"/>
    <property type="match status" value="1"/>
</dbReference>
<evidence type="ECO:0000256" key="1">
    <source>
        <dbReference type="ARBA" id="ARBA00010587"/>
    </source>
</evidence>
<dbReference type="SUPFAM" id="SSF55073">
    <property type="entry name" value="Nucleotide cyclase"/>
    <property type="match status" value="1"/>
</dbReference>
<dbReference type="STRING" id="1246637.MTBBW1_1680030"/>
<dbReference type="SUPFAM" id="SSF55785">
    <property type="entry name" value="PYP-like sensor domain (PAS domain)"/>
    <property type="match status" value="1"/>
</dbReference>
<evidence type="ECO:0000313" key="8">
    <source>
        <dbReference type="Proteomes" id="UP000191931"/>
    </source>
</evidence>
<dbReference type="Pfam" id="PF00989">
    <property type="entry name" value="PAS"/>
    <property type="match status" value="1"/>
</dbReference>
<gene>
    <name evidence="7" type="ORF">MTBBW1_1680030</name>
</gene>
<dbReference type="InterPro" id="IPR012827">
    <property type="entry name" value="Hemerythrin_metal-bd"/>
</dbReference>
<name>A0A1W1H9S1_9BACT</name>
<dbReference type="InterPro" id="IPR035965">
    <property type="entry name" value="PAS-like_dom_sf"/>
</dbReference>
<sequence length="584" mass="68009">MNQTTTPENSLQQPTSNEHDSMYRELVESLNVGIFRITPYSMTILHANPAIANIFGHESMEDFMQTSMKDYYQHPRQQKEIIEHIRVYGQCKNKEIAMRKKDGTPIWVSLNAIAKYEQPEKNNGNTVTYNNPEFLRKNGIIKWVDCVIEDITERKESLNRLKKLNKAYERFVPYEFLKTLGKTSIEDVELNDRIQKKMTVLFSDIRLFSTLSERMTPEENFKFINSYLSHMGPLVREHNGFIDKFIGDSIMALFGINADDAVSAAIGMLNKLKKYNEGRKRAGYRTIEIGIGINTGTLILGTVGEADRMEGTVISDAVNTAARLEKLTKTYKTPLLISEYTFHSLQKSSDFAIRFIDRVLVKGRNEPISIYEIFNADEPDIFEAKRSYNHLFETAMYHFHYQDMEQARTLLRALSEQCPEDAVIERYLTSPSNRSNIFFSPWQNRKHLELKRTLFCDIPVIDEDHVEMFYLTDQLMETIKKSQTNEKIILGLIELNRKAAQHFQTEEKMMLQAGYPEYEQHLKLHKEFLVHSESILELASITNYSLKSEALHLLLRIESLFVEWLANHEIMRDRDFIGFMMGFK</sequence>
<dbReference type="InterPro" id="IPR000014">
    <property type="entry name" value="PAS"/>
</dbReference>
<dbReference type="InterPro" id="IPR000700">
    <property type="entry name" value="PAS-assoc_C"/>
</dbReference>
<dbReference type="GO" id="GO:0004016">
    <property type="term" value="F:adenylate cyclase activity"/>
    <property type="evidence" value="ECO:0007669"/>
    <property type="project" value="UniProtKB-EC"/>
</dbReference>
<dbReference type="Pfam" id="PF00211">
    <property type="entry name" value="Guanylate_cyc"/>
    <property type="match status" value="1"/>
</dbReference>
<keyword evidence="2" id="KW-0479">Metal-binding</keyword>
<dbReference type="PROSITE" id="PS00550">
    <property type="entry name" value="HEMERYTHRINS"/>
    <property type="match status" value="1"/>
</dbReference>
<dbReference type="CDD" id="cd00130">
    <property type="entry name" value="PAS"/>
    <property type="match status" value="1"/>
</dbReference>
<reference evidence="7 8" key="1">
    <citation type="submission" date="2017-03" db="EMBL/GenBank/DDBJ databases">
        <authorList>
            <person name="Afonso C.L."/>
            <person name="Miller P.J."/>
            <person name="Scott M.A."/>
            <person name="Spackman E."/>
            <person name="Goraichik I."/>
            <person name="Dimitrov K.M."/>
            <person name="Suarez D.L."/>
            <person name="Swayne D.E."/>
        </authorList>
    </citation>
    <scope>NUCLEOTIDE SEQUENCE [LARGE SCALE GENOMIC DNA]</scope>
    <source>
        <strain evidence="7">PRJEB14757</strain>
    </source>
</reference>
<keyword evidence="7" id="KW-0456">Lyase</keyword>
<feature type="domain" description="PAS" evidence="4">
    <location>
        <begin position="19"/>
        <end position="61"/>
    </location>
</feature>
<feature type="domain" description="PAC" evidence="5">
    <location>
        <begin position="92"/>
        <end position="163"/>
    </location>
</feature>
<dbReference type="GO" id="GO:0006171">
    <property type="term" value="P:cAMP biosynthetic process"/>
    <property type="evidence" value="ECO:0007669"/>
    <property type="project" value="TreeGrafter"/>
</dbReference>
<accession>A0A1W1H9S1</accession>
<dbReference type="Gene3D" id="1.20.120.50">
    <property type="entry name" value="Hemerythrin-like"/>
    <property type="match status" value="1"/>
</dbReference>